<dbReference type="Pfam" id="PF20575">
    <property type="entry name" value="HTH_63"/>
    <property type="match status" value="1"/>
</dbReference>
<organism evidence="2 3">
    <name type="scientific">Natronorubrum aibiense</name>
    <dbReference type="NCBI Taxonomy" id="348826"/>
    <lineage>
        <taxon>Archaea</taxon>
        <taxon>Methanobacteriati</taxon>
        <taxon>Methanobacteriota</taxon>
        <taxon>Stenosarchaea group</taxon>
        <taxon>Halobacteria</taxon>
        <taxon>Halobacteriales</taxon>
        <taxon>Natrialbaceae</taxon>
        <taxon>Natronorubrum</taxon>
    </lineage>
</organism>
<feature type="region of interest" description="Disordered" evidence="1">
    <location>
        <begin position="205"/>
        <end position="224"/>
    </location>
</feature>
<reference evidence="2 3" key="1">
    <citation type="journal article" date="2007" name="Int. J. Syst. Evol. Microbiol.">
        <title>Natronorubrum sulfidifaciens sp. nov., an extremely haloalkaliphilic archaeon isolated from Aiding salt lake in Xin-Jiang, China.</title>
        <authorList>
            <person name="Cui H.L."/>
            <person name="Tohty D."/>
            <person name="Liu H.C."/>
            <person name="Liu S.J."/>
            <person name="Oren A."/>
            <person name="Zhou P.J."/>
        </authorList>
    </citation>
    <scope>NUCLEOTIDE SEQUENCE [LARGE SCALE GENOMIC DNA]</scope>
    <source>
        <strain evidence="2 3">7-3</strain>
    </source>
</reference>
<dbReference type="KEGG" id="nas:GCU68_14980"/>
<dbReference type="EMBL" id="CP045488">
    <property type="protein sequence ID" value="QFU83746.1"/>
    <property type="molecule type" value="Genomic_DNA"/>
</dbReference>
<dbReference type="InterPro" id="IPR046783">
    <property type="entry name" value="HTH_63"/>
</dbReference>
<dbReference type="GeneID" id="42302374"/>
<feature type="compositionally biased region" description="Basic and acidic residues" evidence="1">
    <location>
        <begin position="158"/>
        <end position="167"/>
    </location>
</feature>
<dbReference type="RefSeq" id="WP_152942924.1">
    <property type="nucleotide sequence ID" value="NZ_CP045488.1"/>
</dbReference>
<evidence type="ECO:0000313" key="3">
    <source>
        <dbReference type="Proteomes" id="UP000326170"/>
    </source>
</evidence>
<dbReference type="OrthoDB" id="241883at2157"/>
<keyword evidence="3" id="KW-1185">Reference proteome</keyword>
<protein>
    <submittedName>
        <fullName evidence="2">Uncharacterized protein</fullName>
    </submittedName>
</protein>
<gene>
    <name evidence="2" type="ORF">GCU68_14980</name>
</gene>
<evidence type="ECO:0000313" key="2">
    <source>
        <dbReference type="EMBL" id="QFU83746.1"/>
    </source>
</evidence>
<feature type="region of interest" description="Disordered" evidence="1">
    <location>
        <begin position="143"/>
        <end position="168"/>
    </location>
</feature>
<name>A0A5P9P6N1_9EURY</name>
<evidence type="ECO:0000256" key="1">
    <source>
        <dbReference type="SAM" id="MobiDB-lite"/>
    </source>
</evidence>
<dbReference type="Proteomes" id="UP000326170">
    <property type="component" value="Chromosome"/>
</dbReference>
<proteinExistence type="predicted"/>
<accession>A0A5P9P6N1</accession>
<dbReference type="AlphaFoldDB" id="A0A5P9P6N1"/>
<sequence>MTEPSVTTVCHVRAPLLLEPVDRQVETLRACAAEGTIDDLLLRSWPQEIALTDNSPYQEALESFERFDEWATQQGVSIRPPFTKRETTSQLSGKTTERLVMPLACLEVYVDDELVGVFPHTDEELEETYTTDEAIATLRTGEVPTPLGSVDAVPTPRDSTDGAEATRESVASNACPDCGGPVVDGQGLFACGDCGWVGTVSETGQYESWSEQPLKARTAQSVNQ</sequence>